<dbReference type="AlphaFoldDB" id="A0A2A3LDJ6"/>
<protein>
    <recommendedName>
        <fullName evidence="3">ESX-1 secretion-associated protein</fullName>
    </recommendedName>
</protein>
<comment type="caution">
    <text evidence="1">The sequence shown here is derived from an EMBL/GenBank/DDBJ whole genome shotgun (WGS) entry which is preliminary data.</text>
</comment>
<dbReference type="GO" id="GO:0009306">
    <property type="term" value="P:protein secretion"/>
    <property type="evidence" value="ECO:0007669"/>
    <property type="project" value="InterPro"/>
</dbReference>
<dbReference type="GO" id="GO:0009055">
    <property type="term" value="F:electron transfer activity"/>
    <property type="evidence" value="ECO:0007669"/>
    <property type="project" value="InterPro"/>
</dbReference>
<dbReference type="GO" id="GO:0020037">
    <property type="term" value="F:heme binding"/>
    <property type="evidence" value="ECO:0007669"/>
    <property type="project" value="InterPro"/>
</dbReference>
<dbReference type="Proteomes" id="UP000218842">
    <property type="component" value="Unassembled WGS sequence"/>
</dbReference>
<evidence type="ECO:0000313" key="1">
    <source>
        <dbReference type="EMBL" id="PBJ39111.1"/>
    </source>
</evidence>
<reference evidence="1 2" key="1">
    <citation type="journal article" date="2017" name="Genome Biol. Evol.">
        <title>Population Structure and Local Adaptation of MAC Lung Disease Agent Mycobacterium avium subsp. hominissuis.</title>
        <authorList>
            <person name="Yano H."/>
            <person name="Iwamoto T."/>
            <person name="Nishiuchi Y."/>
            <person name="Nakajima C."/>
            <person name="Starkova D.A."/>
            <person name="Mokrousov I."/>
            <person name="Narvskaya O."/>
            <person name="Yoshida S."/>
            <person name="Arikawa K."/>
            <person name="Nakanishi N."/>
            <person name="Osaki K."/>
            <person name="Nakagawa I."/>
            <person name="Ato M."/>
            <person name="Suzuki Y."/>
            <person name="Maruyama F."/>
        </authorList>
    </citation>
    <scope>NUCLEOTIDE SEQUENCE [LARGE SCALE GENOMIC DNA]</scope>
    <source>
        <strain evidence="1 2">OCU466</strain>
    </source>
</reference>
<dbReference type="EMBL" id="LBGZ01000029">
    <property type="protein sequence ID" value="PBJ39111.1"/>
    <property type="molecule type" value="Genomic_DNA"/>
</dbReference>
<evidence type="ECO:0000313" key="2">
    <source>
        <dbReference type="Proteomes" id="UP000218842"/>
    </source>
</evidence>
<proteinExistence type="predicted"/>
<dbReference type="RefSeq" id="WP_084021535.1">
    <property type="nucleotide sequence ID" value="NZ_BDNC01000033.1"/>
</dbReference>
<dbReference type="GO" id="GO:0005506">
    <property type="term" value="F:iron ion binding"/>
    <property type="evidence" value="ECO:0007669"/>
    <property type="project" value="InterPro"/>
</dbReference>
<sequence length="102" mass="10601">MSELRVGTDELRSHAGKFDEAAESMASAATVDHAAVEANIASFGEINAALHDQYRAVKQAQANAWAAQAAANTDHGDKVRTVAAGYDRTESANAAVLGSTDL</sequence>
<evidence type="ECO:0008006" key="3">
    <source>
        <dbReference type="Google" id="ProtNLM"/>
    </source>
</evidence>
<accession>A0A2A3LDJ6</accession>
<organism evidence="1 2">
    <name type="scientific">Mycobacterium avium subsp. hominissuis</name>
    <dbReference type="NCBI Taxonomy" id="439334"/>
    <lineage>
        <taxon>Bacteria</taxon>
        <taxon>Bacillati</taxon>
        <taxon>Actinomycetota</taxon>
        <taxon>Actinomycetes</taxon>
        <taxon>Mycobacteriales</taxon>
        <taxon>Mycobacteriaceae</taxon>
        <taxon>Mycobacterium</taxon>
        <taxon>Mycobacterium avium complex (MAC)</taxon>
    </lineage>
</organism>
<gene>
    <name evidence="1" type="ORF">XV03_03810</name>
</gene>
<dbReference type="InterPro" id="IPR002321">
    <property type="entry name" value="Cyt_c_II"/>
</dbReference>
<dbReference type="PROSITE" id="PS51009">
    <property type="entry name" value="CYTCII"/>
    <property type="match status" value="1"/>
</dbReference>
<dbReference type="Pfam" id="PF10824">
    <property type="entry name" value="T7SS_ESX_EspC"/>
    <property type="match status" value="1"/>
</dbReference>
<dbReference type="InterPro" id="IPR022536">
    <property type="entry name" value="EspC"/>
</dbReference>
<name>A0A2A3LDJ6_MYCAV</name>